<reference evidence="1 2" key="1">
    <citation type="submission" date="2020-04" db="EMBL/GenBank/DDBJ databases">
        <title>Molecular characterization of pseudomonads from Agaricus bisporus reveal novel blotch 2 pathogens in Western Europe.</title>
        <authorList>
            <person name="Taparia T."/>
            <person name="Krijger M."/>
            <person name="Haynes E."/>
            <person name="Elpinstone J.G."/>
            <person name="Noble R."/>
            <person name="Van Der Wolf J."/>
        </authorList>
    </citation>
    <scope>NUCLEOTIDE SEQUENCE [LARGE SCALE GENOMIC DNA]</scope>
    <source>
        <strain evidence="1 2">G9001</strain>
    </source>
</reference>
<evidence type="ECO:0000313" key="2">
    <source>
        <dbReference type="Proteomes" id="UP000522864"/>
    </source>
</evidence>
<proteinExistence type="predicted"/>
<organism evidence="1 2">
    <name type="scientific">Pseudomonas gingeri</name>
    <dbReference type="NCBI Taxonomy" id="117681"/>
    <lineage>
        <taxon>Bacteria</taxon>
        <taxon>Pseudomonadati</taxon>
        <taxon>Pseudomonadota</taxon>
        <taxon>Gammaproteobacteria</taxon>
        <taxon>Pseudomonadales</taxon>
        <taxon>Pseudomonadaceae</taxon>
        <taxon>Pseudomonas</taxon>
    </lineage>
</organism>
<name>A0A7Y7WMI1_9PSED</name>
<protein>
    <submittedName>
        <fullName evidence="1">Uncharacterized protein</fullName>
    </submittedName>
</protein>
<dbReference type="EMBL" id="JACAQA010000003">
    <property type="protein sequence ID" value="NWB84221.1"/>
    <property type="molecule type" value="Genomic_DNA"/>
</dbReference>
<sequence>MLTDEQNKQILQGLKKDFGEQASFSYAVSSDHNGTVTKTVRAILTCSSINPPRYLDAVVHRVHDAGLGWPDKVEFVYTCGFVRPPSFELTPREMSQAMEERAKEDFTCRDVRAGTYSIPGTQTQQSMFVQDGAVDMKFSKDEDGRVVKAQWTTGEQFMQPKEQLRLMRCMTYALLRTLAPELSTQEVQTEADAIWPANGDSASVKIGRYTVESKSKPLEMIAYPVR</sequence>
<dbReference type="AlphaFoldDB" id="A0A7Y7WMI1"/>
<dbReference type="RefSeq" id="WP_177099148.1">
    <property type="nucleotide sequence ID" value="NZ_JACAQA010000003.1"/>
</dbReference>
<gene>
    <name evidence="1" type="ORF">HX830_04935</name>
</gene>
<evidence type="ECO:0000313" key="1">
    <source>
        <dbReference type="EMBL" id="NWB84221.1"/>
    </source>
</evidence>
<dbReference type="Proteomes" id="UP000522864">
    <property type="component" value="Unassembled WGS sequence"/>
</dbReference>
<accession>A0A7Y7WMI1</accession>
<comment type="caution">
    <text evidence="1">The sequence shown here is derived from an EMBL/GenBank/DDBJ whole genome shotgun (WGS) entry which is preliminary data.</text>
</comment>